<comment type="caution">
    <text evidence="3">The sequence shown here is derived from an EMBL/GenBank/DDBJ whole genome shotgun (WGS) entry which is preliminary data.</text>
</comment>
<organism evidence="3 4">
    <name type="scientific">Photobacterium sp. (strain ATCC 43367)</name>
    <dbReference type="NCBI Taxonomy" id="379097"/>
    <lineage>
        <taxon>Bacteria</taxon>
        <taxon>Pseudomonadati</taxon>
        <taxon>Pseudomonadota</taxon>
        <taxon>Gammaproteobacteria</taxon>
        <taxon>Vibrionales</taxon>
        <taxon>Vibrionaceae</taxon>
        <taxon>Vibrio</taxon>
        <taxon>Vibrio oreintalis group</taxon>
    </lineage>
</organism>
<dbReference type="EMBL" id="JRWP01000026">
    <property type="protein sequence ID" value="KGY08423.1"/>
    <property type="molecule type" value="Genomic_DNA"/>
</dbReference>
<feature type="domain" description="FIST" evidence="1">
    <location>
        <begin position="24"/>
        <end position="215"/>
    </location>
</feature>
<evidence type="ECO:0008006" key="5">
    <source>
        <dbReference type="Google" id="ProtNLM"/>
    </source>
</evidence>
<evidence type="ECO:0000259" key="1">
    <source>
        <dbReference type="SMART" id="SM00897"/>
    </source>
</evidence>
<dbReference type="Proteomes" id="UP000030451">
    <property type="component" value="Unassembled WGS sequence"/>
</dbReference>
<evidence type="ECO:0000313" key="4">
    <source>
        <dbReference type="Proteomes" id="UP000030451"/>
    </source>
</evidence>
<reference evidence="3 4" key="1">
    <citation type="submission" date="2014-10" db="EMBL/GenBank/DDBJ databases">
        <title>Genome sequencing of Vibrio sinaloensis T08.</title>
        <authorList>
            <person name="Chan K.-G."/>
            <person name="Mohamad N.I."/>
        </authorList>
    </citation>
    <scope>NUCLEOTIDE SEQUENCE [LARGE SCALE GENOMIC DNA]</scope>
    <source>
        <strain evidence="3 4">T08</strain>
    </source>
</reference>
<sequence length="375" mass="40982">MKTEQLVWNGQESLDLSSVSIIDTPNTVLMIYGLLNEHVSTLLKQHFPQSHMIGCSTSGEISNDGVMDNSLIITFVQFEKTSIRKSARYLIDFQGSCKALGSALASDLLSEDLRHIFVLSDGLQVDGTYLVDGFKSVLPDHIKVTGGLAGDCVNFAETQVYTENTRGSGLVAAIGLYGNDLEISYGSRGGWCSFGMERKVTRSEGNVLFELDNQNALEVYRSYLGDLTKELPSSGLRFPLEISDPEKDTKLVRTLLATDDSNGSITFAGHIPTGVSAKLMRANVDSLIDGAQDAAKLCRDFVQDSPQIAILISCVGRKLLLKQLADDEVDAVREELGQQTMLCGFYSYGEIAPLDNQHNSELHNQTMTITAFSEK</sequence>
<dbReference type="RefSeq" id="WP_038191453.1">
    <property type="nucleotide sequence ID" value="NZ_JRWP01000026.1"/>
</dbReference>
<dbReference type="STRING" id="379097.SE23_20485"/>
<dbReference type="InterPro" id="IPR019494">
    <property type="entry name" value="FIST_C"/>
</dbReference>
<dbReference type="PANTHER" id="PTHR40252:SF2">
    <property type="entry name" value="BLR0328 PROTEIN"/>
    <property type="match status" value="1"/>
</dbReference>
<accession>A0A0A5JKG6</accession>
<proteinExistence type="predicted"/>
<name>A0A0A5JKG6_PHOS4</name>
<dbReference type="AlphaFoldDB" id="A0A0A5JKG6"/>
<feature type="domain" description="FIST C-domain" evidence="2">
    <location>
        <begin position="216"/>
        <end position="354"/>
    </location>
</feature>
<dbReference type="OrthoDB" id="9770435at2"/>
<dbReference type="Pfam" id="PF08495">
    <property type="entry name" value="FIST"/>
    <property type="match status" value="1"/>
</dbReference>
<dbReference type="SMART" id="SM00897">
    <property type="entry name" value="FIST"/>
    <property type="match status" value="1"/>
</dbReference>
<evidence type="ECO:0000313" key="3">
    <source>
        <dbReference type="EMBL" id="KGY08423.1"/>
    </source>
</evidence>
<dbReference type="SMART" id="SM01204">
    <property type="entry name" value="FIST_C"/>
    <property type="match status" value="1"/>
</dbReference>
<gene>
    <name evidence="3" type="ORF">NM06_13325</name>
</gene>
<dbReference type="Pfam" id="PF10442">
    <property type="entry name" value="FIST_C"/>
    <property type="match status" value="1"/>
</dbReference>
<dbReference type="PANTHER" id="PTHR40252">
    <property type="entry name" value="BLR0328 PROTEIN"/>
    <property type="match status" value="1"/>
</dbReference>
<evidence type="ECO:0000259" key="2">
    <source>
        <dbReference type="SMART" id="SM01204"/>
    </source>
</evidence>
<protein>
    <recommendedName>
        <fullName evidence="5">Histidine kinase</fullName>
    </recommendedName>
</protein>
<dbReference type="InterPro" id="IPR013702">
    <property type="entry name" value="FIST_domain_N"/>
</dbReference>